<dbReference type="RefSeq" id="WP_377122333.1">
    <property type="nucleotide sequence ID" value="NZ_JBHUON010000001.1"/>
</dbReference>
<organism evidence="1 2">
    <name type="scientific">Mucilaginibacter antarcticus</name>
    <dbReference type="NCBI Taxonomy" id="1855725"/>
    <lineage>
        <taxon>Bacteria</taxon>
        <taxon>Pseudomonadati</taxon>
        <taxon>Bacteroidota</taxon>
        <taxon>Sphingobacteriia</taxon>
        <taxon>Sphingobacteriales</taxon>
        <taxon>Sphingobacteriaceae</taxon>
        <taxon>Mucilaginibacter</taxon>
    </lineage>
</organism>
<accession>A0ABW5XKU9</accession>
<sequence>MNTKALIIIPIILISSSFKPLLKVSPIGIAGKYRNDAGIAQDPDVLYSGSFNDGLDKICSRYSDVRNRDGMWLDSKDVPDGSKVPALVMTNKGGVNDGGHLYRIFKPGFDGTIYLRYYVKYPASSKGYIHHESVWIGGYNPATTWPNPRAGICGLGDKRISVAYEPVLAPNMDTYLYWGDMRQGGGGKCYGNDMVNHSPTAQTLQWDKWMCVELMIKLNNPITAHNGELKVWQDGKEVGHWGPGFPKGYWDADSWYNDTTKQPFEGFKWRTNAKLNINNLWIEFYDDQSPAGASHHIKFANLVIARKYIGPIKK</sequence>
<gene>
    <name evidence="1" type="ORF">ACFSYC_00695</name>
</gene>
<evidence type="ECO:0000313" key="1">
    <source>
        <dbReference type="EMBL" id="MFD2863189.1"/>
    </source>
</evidence>
<dbReference type="Gene3D" id="2.60.120.200">
    <property type="match status" value="1"/>
</dbReference>
<protein>
    <recommendedName>
        <fullName evidence="3">GH16 domain-containing protein</fullName>
    </recommendedName>
</protein>
<dbReference type="Proteomes" id="UP001597601">
    <property type="component" value="Unassembled WGS sequence"/>
</dbReference>
<keyword evidence="2" id="KW-1185">Reference proteome</keyword>
<dbReference type="EMBL" id="JBHUON010000001">
    <property type="protein sequence ID" value="MFD2863189.1"/>
    <property type="molecule type" value="Genomic_DNA"/>
</dbReference>
<name>A0ABW5XKU9_9SPHI</name>
<reference evidence="2" key="1">
    <citation type="journal article" date="2019" name="Int. J. Syst. Evol. Microbiol.">
        <title>The Global Catalogue of Microorganisms (GCM) 10K type strain sequencing project: providing services to taxonomists for standard genome sequencing and annotation.</title>
        <authorList>
            <consortium name="The Broad Institute Genomics Platform"/>
            <consortium name="The Broad Institute Genome Sequencing Center for Infectious Disease"/>
            <person name="Wu L."/>
            <person name="Ma J."/>
        </authorList>
    </citation>
    <scope>NUCLEOTIDE SEQUENCE [LARGE SCALE GENOMIC DNA]</scope>
    <source>
        <strain evidence="2">KCTC 52232</strain>
    </source>
</reference>
<comment type="caution">
    <text evidence="1">The sequence shown here is derived from an EMBL/GenBank/DDBJ whole genome shotgun (WGS) entry which is preliminary data.</text>
</comment>
<evidence type="ECO:0000313" key="2">
    <source>
        <dbReference type="Proteomes" id="UP001597601"/>
    </source>
</evidence>
<proteinExistence type="predicted"/>
<evidence type="ECO:0008006" key="3">
    <source>
        <dbReference type="Google" id="ProtNLM"/>
    </source>
</evidence>